<reference evidence="8 9" key="1">
    <citation type="submission" date="2019-09" db="EMBL/GenBank/DDBJ databases">
        <title>Draft genome sequences of 48 bacterial type strains from the CCUG.</title>
        <authorList>
            <person name="Tunovic T."/>
            <person name="Pineiro-Iglesias B."/>
            <person name="Unosson C."/>
            <person name="Inganas E."/>
            <person name="Ohlen M."/>
            <person name="Cardew S."/>
            <person name="Jensie-Markopoulos S."/>
            <person name="Salva-Serra F."/>
            <person name="Jaen-Luchoro D."/>
            <person name="Karlsson R."/>
            <person name="Svensson-Stadler L."/>
            <person name="Chun J."/>
            <person name="Moore E."/>
        </authorList>
    </citation>
    <scope>NUCLEOTIDE SEQUENCE [LARGE SCALE GENOMIC DNA]</scope>
    <source>
        <strain evidence="8 9">CCUG 65686</strain>
    </source>
</reference>
<dbReference type="GO" id="GO:0009295">
    <property type="term" value="C:nucleoid"/>
    <property type="evidence" value="ECO:0007669"/>
    <property type="project" value="UniProtKB-SubCell"/>
</dbReference>
<evidence type="ECO:0000256" key="2">
    <source>
        <dbReference type="ARBA" id="ARBA00010610"/>
    </source>
</evidence>
<evidence type="ECO:0000256" key="3">
    <source>
        <dbReference type="ARBA" id="ARBA00022490"/>
    </source>
</evidence>
<proteinExistence type="inferred from homology"/>
<dbReference type="PANTHER" id="PTHR38097:SF2">
    <property type="entry name" value="DNA-BINDING PROTEIN STPA"/>
    <property type="match status" value="1"/>
</dbReference>
<evidence type="ECO:0000256" key="5">
    <source>
        <dbReference type="SAM" id="Coils"/>
    </source>
</evidence>
<dbReference type="RefSeq" id="WP_081069710.1">
    <property type="nucleotide sequence ID" value="NZ_CABVPM010000021.1"/>
</dbReference>
<protein>
    <submittedName>
        <fullName evidence="8">H-NS histone family protein</fullName>
    </submittedName>
</protein>
<evidence type="ECO:0000256" key="4">
    <source>
        <dbReference type="ARBA" id="ARBA00023125"/>
    </source>
</evidence>
<evidence type="ECO:0000256" key="1">
    <source>
        <dbReference type="ARBA" id="ARBA00004453"/>
    </source>
</evidence>
<dbReference type="EMBL" id="VZOK01000073">
    <property type="protein sequence ID" value="KAB0633114.1"/>
    <property type="molecule type" value="Genomic_DNA"/>
</dbReference>
<accession>A0A6L3MNE9</accession>
<keyword evidence="3" id="KW-0963">Cytoplasm</keyword>
<feature type="coiled-coil region" evidence="5">
    <location>
        <begin position="1"/>
        <end position="31"/>
    </location>
</feature>
<dbReference type="AlphaFoldDB" id="A0A6L3MNE9"/>
<comment type="subcellular location">
    <subcellularLocation>
        <location evidence="1">Cytoplasm</location>
        <location evidence="1">Nucleoid</location>
    </subcellularLocation>
</comment>
<comment type="caution">
    <text evidence="8">The sequence shown here is derived from an EMBL/GenBank/DDBJ whole genome shotgun (WGS) entry which is preliminary data.</text>
</comment>
<evidence type="ECO:0000256" key="6">
    <source>
        <dbReference type="SAM" id="MobiDB-lite"/>
    </source>
</evidence>
<dbReference type="Gene3D" id="3.30.160.510">
    <property type="entry name" value="Histone-like nucleoid-structuring protein H-NS"/>
    <property type="match status" value="1"/>
</dbReference>
<feature type="domain" description="DNA-binding protein H-NS-like C-terminal" evidence="7">
    <location>
        <begin position="55"/>
        <end position="94"/>
    </location>
</feature>
<feature type="compositionally biased region" description="Basic and acidic residues" evidence="6">
    <location>
        <begin position="47"/>
        <end position="57"/>
    </location>
</feature>
<dbReference type="Pfam" id="PF00816">
    <property type="entry name" value="Histone_HNS"/>
    <property type="match status" value="1"/>
</dbReference>
<dbReference type="SUPFAM" id="SSF81273">
    <property type="entry name" value="H-NS histone-like proteins"/>
    <property type="match status" value="1"/>
</dbReference>
<feature type="region of interest" description="Disordered" evidence="6">
    <location>
        <begin position="47"/>
        <end position="80"/>
    </location>
</feature>
<keyword evidence="4" id="KW-0238">DNA-binding</keyword>
<evidence type="ECO:0000313" key="8">
    <source>
        <dbReference type="EMBL" id="KAB0633114.1"/>
    </source>
</evidence>
<dbReference type="SMART" id="SM00528">
    <property type="entry name" value="HNS"/>
    <property type="match status" value="1"/>
</dbReference>
<evidence type="ECO:0000259" key="7">
    <source>
        <dbReference type="SMART" id="SM00528"/>
    </source>
</evidence>
<dbReference type="InterPro" id="IPR027444">
    <property type="entry name" value="H-NS_C_dom"/>
</dbReference>
<name>A0A6L3MNE9_9BURK</name>
<organism evidence="8 9">
    <name type="scientific">Burkholderia stagnalis</name>
    <dbReference type="NCBI Taxonomy" id="1503054"/>
    <lineage>
        <taxon>Bacteria</taxon>
        <taxon>Pseudomonadati</taxon>
        <taxon>Pseudomonadota</taxon>
        <taxon>Betaproteobacteria</taxon>
        <taxon>Burkholderiales</taxon>
        <taxon>Burkholderiaceae</taxon>
        <taxon>Burkholderia</taxon>
        <taxon>Burkholderia cepacia complex</taxon>
    </lineage>
</organism>
<gene>
    <name evidence="8" type="ORF">F7R25_30880</name>
</gene>
<dbReference type="Proteomes" id="UP000473470">
    <property type="component" value="Unassembled WGS sequence"/>
</dbReference>
<comment type="similarity">
    <text evidence="2">Belongs to the histone-like protein H-NS family.</text>
</comment>
<dbReference type="GO" id="GO:0003677">
    <property type="term" value="F:DNA binding"/>
    <property type="evidence" value="ECO:0007669"/>
    <property type="project" value="UniProtKB-KW"/>
</dbReference>
<evidence type="ECO:0000313" key="9">
    <source>
        <dbReference type="Proteomes" id="UP000473470"/>
    </source>
</evidence>
<sequence length="114" mass="13424">MSTYRELLSQLDKLKKEIEEAREQEAQLIAERVAELLAESGIPVRDFQHQNRQDRRQRAPVRPKYWDPKTGATWSGRGRTPRWLVGKDIEQFRIDCSVEERERSSEERGTGERA</sequence>
<dbReference type="PANTHER" id="PTHR38097">
    <property type="match status" value="1"/>
</dbReference>
<keyword evidence="5" id="KW-0175">Coiled coil</keyword>